<organism evidence="6 7">
    <name type="scientific">Brachyspira suanatina</name>
    <dbReference type="NCBI Taxonomy" id="381802"/>
    <lineage>
        <taxon>Bacteria</taxon>
        <taxon>Pseudomonadati</taxon>
        <taxon>Spirochaetota</taxon>
        <taxon>Spirochaetia</taxon>
        <taxon>Brachyspirales</taxon>
        <taxon>Brachyspiraceae</taxon>
        <taxon>Brachyspira</taxon>
    </lineage>
</organism>
<dbReference type="EMBL" id="CVLB01000001">
    <property type="protein sequence ID" value="CRF32175.1"/>
    <property type="molecule type" value="Genomic_DNA"/>
</dbReference>
<keyword evidence="3" id="KW-0808">Transferase</keyword>
<name>A0A0G4K5J3_9SPIR</name>
<evidence type="ECO:0000256" key="4">
    <source>
        <dbReference type="RuleBase" id="RU362026"/>
    </source>
</evidence>
<protein>
    <recommendedName>
        <fullName evidence="4">Methyltransferase</fullName>
        <ecNumber evidence="4">2.1.1.-</ecNumber>
    </recommendedName>
</protein>
<feature type="domain" description="DNA methylase N-4/N-6" evidence="5">
    <location>
        <begin position="66"/>
        <end position="287"/>
    </location>
</feature>
<dbReference type="OrthoDB" id="9773571at2"/>
<dbReference type="RefSeq" id="WP_048593740.1">
    <property type="nucleotide sequence ID" value="NZ_CVLB01000001.1"/>
</dbReference>
<reference evidence="7" key="1">
    <citation type="submission" date="2015-04" db="EMBL/GenBank/DDBJ databases">
        <authorList>
            <person name="Mushtaq Mamoona"/>
        </authorList>
    </citation>
    <scope>NUCLEOTIDE SEQUENCE [LARGE SCALE GENOMIC DNA]</scope>
    <source>
        <strain evidence="7">AN4859/03</strain>
    </source>
</reference>
<evidence type="ECO:0000256" key="1">
    <source>
        <dbReference type="ARBA" id="ARBA00006594"/>
    </source>
</evidence>
<dbReference type="InterPro" id="IPR002941">
    <property type="entry name" value="DNA_methylase_N4/N6"/>
</dbReference>
<dbReference type="GO" id="GO:0003677">
    <property type="term" value="F:DNA binding"/>
    <property type="evidence" value="ECO:0007669"/>
    <property type="project" value="InterPro"/>
</dbReference>
<dbReference type="GO" id="GO:0008170">
    <property type="term" value="F:N-methyltransferase activity"/>
    <property type="evidence" value="ECO:0007669"/>
    <property type="project" value="InterPro"/>
</dbReference>
<dbReference type="AlphaFoldDB" id="A0A0G4K5J3"/>
<proteinExistence type="inferred from homology"/>
<dbReference type="GO" id="GO:0005737">
    <property type="term" value="C:cytoplasm"/>
    <property type="evidence" value="ECO:0007669"/>
    <property type="project" value="TreeGrafter"/>
</dbReference>
<keyword evidence="2 6" id="KW-0489">Methyltransferase</keyword>
<dbReference type="Gene3D" id="3.40.50.150">
    <property type="entry name" value="Vaccinia Virus protein VP39"/>
    <property type="match status" value="1"/>
</dbReference>
<dbReference type="PANTHER" id="PTHR13370">
    <property type="entry name" value="RNA METHYLASE-RELATED"/>
    <property type="match status" value="1"/>
</dbReference>
<evidence type="ECO:0000313" key="7">
    <source>
        <dbReference type="Proteomes" id="UP000043763"/>
    </source>
</evidence>
<gene>
    <name evidence="6" type="ORF">BRSU_0628</name>
</gene>
<dbReference type="Proteomes" id="UP000043763">
    <property type="component" value="Unassembled WGS sequence"/>
</dbReference>
<dbReference type="PRINTS" id="PR00508">
    <property type="entry name" value="S21N4MTFRASE"/>
</dbReference>
<accession>A0A0G4K5J3</accession>
<comment type="similarity">
    <text evidence="1 4">Belongs to the N(4)/N(6)-methyltransferase family.</text>
</comment>
<dbReference type="InterPro" id="IPR029063">
    <property type="entry name" value="SAM-dependent_MTases_sf"/>
</dbReference>
<dbReference type="PROSITE" id="PS00092">
    <property type="entry name" value="N6_MTASE"/>
    <property type="match status" value="1"/>
</dbReference>
<dbReference type="PANTHER" id="PTHR13370:SF24">
    <property type="entry name" value="TYPE III RESTRICTION-MODIFICATION ENZYME STYLTI MOD SUBUNIT"/>
    <property type="match status" value="1"/>
</dbReference>
<dbReference type="InterPro" id="IPR001091">
    <property type="entry name" value="RM_Methyltransferase"/>
</dbReference>
<dbReference type="EC" id="2.1.1.-" evidence="4"/>
<sequence length="324" mass="37827">MNTKVKSVKNKTIDFDINTEEGKSYLNKCIIDNENITEYKKENIINKTINGNTFDVLKKIEKNIADLMIVDPPYNISKNYHGYKFKDIDNLSYEKYTHLWVEDIIPILKKDATIYVCCDWKSSLVIGNVLEKYFNIQNRITWQREKGRGAKNNWKNGMEDIWFATLSNKYTFNVDDVKIRRKVIAPYRIEGKPKDWTETEDGNFRDTCPSNFWDDISVPYWSMSENTAHPTQKPEKLIAKLILASSNANDFIFDPFLGSGTTSVVAKKLGRNYSGIEQHKTYCAWAEKRIENAEKNKEIQGYTDSVFWERNTISMQKKIKNVNQ</sequence>
<dbReference type="InterPro" id="IPR002052">
    <property type="entry name" value="DNA_methylase_N6_adenine_CS"/>
</dbReference>
<evidence type="ECO:0000259" key="5">
    <source>
        <dbReference type="Pfam" id="PF01555"/>
    </source>
</evidence>
<evidence type="ECO:0000256" key="3">
    <source>
        <dbReference type="ARBA" id="ARBA00022679"/>
    </source>
</evidence>
<evidence type="ECO:0000313" key="6">
    <source>
        <dbReference type="EMBL" id="CRF32175.1"/>
    </source>
</evidence>
<dbReference type="GO" id="GO:0032259">
    <property type="term" value="P:methylation"/>
    <property type="evidence" value="ECO:0007669"/>
    <property type="project" value="UniProtKB-KW"/>
</dbReference>
<dbReference type="SUPFAM" id="SSF53335">
    <property type="entry name" value="S-adenosyl-L-methionine-dependent methyltransferases"/>
    <property type="match status" value="1"/>
</dbReference>
<evidence type="ECO:0000256" key="2">
    <source>
        <dbReference type="ARBA" id="ARBA00022603"/>
    </source>
</evidence>
<keyword evidence="7" id="KW-1185">Reference proteome</keyword>
<dbReference type="Pfam" id="PF01555">
    <property type="entry name" value="N6_N4_Mtase"/>
    <property type="match status" value="1"/>
</dbReference>